<comment type="caution">
    <text evidence="1">The sequence shown here is derived from an EMBL/GenBank/DDBJ whole genome shotgun (WGS) entry which is preliminary data.</text>
</comment>
<evidence type="ECO:0000313" key="2">
    <source>
        <dbReference type="Proteomes" id="UP000193642"/>
    </source>
</evidence>
<sequence length="371" mass="42376">MDQALPETLAHIALFLADGSIDGVRMLLTFASVNHNVRDAVLVNTVWRHHFLAMFDAPESTDLYSDPFGLLKSRWLNLRSNNLETLHTLVAEHHKRNMTHLERVEECLLQPEAFFETMYVNSSRFEFLLRVLVHCVVANYHRKQEMAAPMLELFYEVGSMLGSQARNDILDENFAFVPPGTVSDQRPIKVYFLQAVLMVLLPLETAPDGAPNKVLFDSPKLSLRDWNQLQVDDPHKFWKHLIPGKWTGFYADYRIGLDRAEFNELFPICDGPMRDLVLDWTTETKEAFVTDSEGVNLHEFPSTLYFTGEGKDDVNEFSVTGRIDVANRNVLFSKEYATFGWQYKGTLNEFGIAGVWGEGAGMFLLWKVGSD</sequence>
<dbReference type="Proteomes" id="UP000193642">
    <property type="component" value="Unassembled WGS sequence"/>
</dbReference>
<evidence type="ECO:0000313" key="1">
    <source>
        <dbReference type="EMBL" id="ORY49131.1"/>
    </source>
</evidence>
<dbReference type="EMBL" id="MCGO01000010">
    <property type="protein sequence ID" value="ORY49131.1"/>
    <property type="molecule type" value="Genomic_DNA"/>
</dbReference>
<name>A0A1Y2CQ15_9FUNG</name>
<reference evidence="1 2" key="1">
    <citation type="submission" date="2016-07" db="EMBL/GenBank/DDBJ databases">
        <title>Pervasive Adenine N6-methylation of Active Genes in Fungi.</title>
        <authorList>
            <consortium name="DOE Joint Genome Institute"/>
            <person name="Mondo S.J."/>
            <person name="Dannebaum R.O."/>
            <person name="Kuo R.C."/>
            <person name="Labutti K."/>
            <person name="Haridas S."/>
            <person name="Kuo A."/>
            <person name="Salamov A."/>
            <person name="Ahrendt S.R."/>
            <person name="Lipzen A."/>
            <person name="Sullivan W."/>
            <person name="Andreopoulos W.B."/>
            <person name="Clum A."/>
            <person name="Lindquist E."/>
            <person name="Daum C."/>
            <person name="Ramamoorthy G.K."/>
            <person name="Gryganskyi A."/>
            <person name="Culley D."/>
            <person name="Magnuson J.K."/>
            <person name="James T.Y."/>
            <person name="O'Malley M.A."/>
            <person name="Stajich J.E."/>
            <person name="Spatafora J.W."/>
            <person name="Visel A."/>
            <person name="Grigoriev I.V."/>
        </authorList>
    </citation>
    <scope>NUCLEOTIDE SEQUENCE [LARGE SCALE GENOMIC DNA]</scope>
    <source>
        <strain evidence="1 2">JEL800</strain>
    </source>
</reference>
<gene>
    <name evidence="1" type="ORF">BCR33DRAFT_763557</name>
</gene>
<proteinExistence type="predicted"/>
<accession>A0A1Y2CQ15</accession>
<keyword evidence="2" id="KW-1185">Reference proteome</keyword>
<organism evidence="1 2">
    <name type="scientific">Rhizoclosmatium globosum</name>
    <dbReference type="NCBI Taxonomy" id="329046"/>
    <lineage>
        <taxon>Eukaryota</taxon>
        <taxon>Fungi</taxon>
        <taxon>Fungi incertae sedis</taxon>
        <taxon>Chytridiomycota</taxon>
        <taxon>Chytridiomycota incertae sedis</taxon>
        <taxon>Chytridiomycetes</taxon>
        <taxon>Chytridiales</taxon>
        <taxon>Chytriomycetaceae</taxon>
        <taxon>Rhizoclosmatium</taxon>
    </lineage>
</organism>
<dbReference type="AlphaFoldDB" id="A0A1Y2CQ15"/>
<protein>
    <submittedName>
        <fullName evidence="1">Uncharacterized protein</fullName>
    </submittedName>
</protein>